<accession>A0AAP0SHX9</accession>
<gene>
    <name evidence="2" type="ORF">BV82_3526</name>
</gene>
<keyword evidence="3" id="KW-1185">Reference proteome</keyword>
<proteinExistence type="predicted"/>
<dbReference type="Proteomes" id="UP000027121">
    <property type="component" value="Chromosome"/>
</dbReference>
<dbReference type="AlphaFoldDB" id="A0AAP0SHX9"/>
<dbReference type="InterPro" id="IPR014973">
    <property type="entry name" value="DUF1835"/>
</dbReference>
<dbReference type="RefSeq" id="WP_036996114.1">
    <property type="nucleotide sequence ID" value="NZ_CP071706.1"/>
</dbReference>
<evidence type="ECO:0000259" key="1">
    <source>
        <dbReference type="Pfam" id="PF08874"/>
    </source>
</evidence>
<dbReference type="GeneID" id="98282831"/>
<name>A0AAP0SHX9_9PSED</name>
<organism evidence="2 3">
    <name type="scientific">Pseudomonas donghuensis</name>
    <dbReference type="NCBI Taxonomy" id="1163398"/>
    <lineage>
        <taxon>Bacteria</taxon>
        <taxon>Pseudomonadati</taxon>
        <taxon>Pseudomonadota</taxon>
        <taxon>Gammaproteobacteria</taxon>
        <taxon>Pseudomonadales</taxon>
        <taxon>Pseudomonadaceae</taxon>
        <taxon>Pseudomonas</taxon>
    </lineage>
</organism>
<evidence type="ECO:0000313" key="3">
    <source>
        <dbReference type="Proteomes" id="UP000027121"/>
    </source>
</evidence>
<sequence>MSARLSSPSHDGRINLEQQRKRAKELLQRLRSGAAPAQLALLSPAPASPRLADAQWLIARDLGFASWPTLKAHIDAIDFAARHRQFAADDEAATQHWRCGNDISHSLRLAGFTGAFHMLSDPLVMGPVRDLPTAPYRTLRCDYISQAYGLEQVQVQRKMEDEYAALARLDGCPGAVLWCEADAYDQLFLIRVLAGLHNPPQRLELIEIDRVPGVERFIGIGQLAPDVLAWLWPQRRAVDAPMLQLAREAWAAYCAPSPQAWAQLAHRHDLALPLLAPALLRQLQELPGVDDGLSLSERLAVQIISEFGQVPFGRVFAELMGKREPLPYLGDMMFHALLRPLIDSPTPLLNEAQAELEWPRRPLSLTPLGEQVLAGQAYWLDQQASERWVGGVRVLAGQGHWALGRDLWPVWRAKTDFVGQR</sequence>
<dbReference type="KEGG" id="pdw:BV82_3526"/>
<dbReference type="Pfam" id="PF08874">
    <property type="entry name" value="DUF1835"/>
    <property type="match status" value="1"/>
</dbReference>
<evidence type="ECO:0000313" key="2">
    <source>
        <dbReference type="EMBL" id="KDN98798.1"/>
    </source>
</evidence>
<reference evidence="2 3" key="1">
    <citation type="journal article" date="2014" name="Genome Announc.">
        <title>Genome Sequence of Pseudomonas sp. Strain P482, a Tomato Rhizosphere Isolate with Broad-Spectrum Antimicrobial Activity.</title>
        <authorList>
            <person name="Krzyzanowska D.M."/>
            <person name="Ossowicki A."/>
            <person name="Jafra S."/>
        </authorList>
    </citation>
    <scope>NUCLEOTIDE SEQUENCE [LARGE SCALE GENOMIC DNA]</scope>
    <source>
        <strain evidence="2 3">P482</strain>
    </source>
</reference>
<feature type="domain" description="DUF1835" evidence="1">
    <location>
        <begin position="96"/>
        <end position="207"/>
    </location>
</feature>
<reference evidence="2 3" key="2">
    <citation type="journal article" date="2016" name="Front. Microbiol.">
        <title>When Genome-Based Approach Meets the 'Old but Good': Revealing Genes Involved in the Antibacterial Activity of Pseudomonas sp. P482 against Soft Rot Pathogens.</title>
        <authorList>
            <person name="Krzyzanowska D.M."/>
            <person name="Ossowicki A."/>
            <person name="Rajewska M."/>
            <person name="Maciag T."/>
            <person name="Jablonska M."/>
            <person name="Obuchowski M."/>
            <person name="Heeb S."/>
            <person name="Jafra S."/>
        </authorList>
    </citation>
    <scope>NUCLEOTIDE SEQUENCE [LARGE SCALE GENOMIC DNA]</scope>
    <source>
        <strain evidence="2 3">P482</strain>
    </source>
</reference>
<dbReference type="EMBL" id="CP071706">
    <property type="protein sequence ID" value="KDN98798.1"/>
    <property type="molecule type" value="Genomic_DNA"/>
</dbReference>
<protein>
    <submittedName>
        <fullName evidence="2">DUF1835 domain-containing protein</fullName>
    </submittedName>
</protein>